<dbReference type="PANTHER" id="PTHR39683:SF4">
    <property type="entry name" value="COENZYME Q-BINDING PROTEIN COQ10 START DOMAIN-CONTAINING PROTEIN"/>
    <property type="match status" value="1"/>
</dbReference>
<dbReference type="EMBL" id="JAAOIV010000006">
    <property type="protein sequence ID" value="NHN55945.1"/>
    <property type="molecule type" value="Genomic_DNA"/>
</dbReference>
<gene>
    <name evidence="2" type="ORF">G9U51_09175</name>
</gene>
<dbReference type="SUPFAM" id="SSF55961">
    <property type="entry name" value="Bet v1-like"/>
    <property type="match status" value="1"/>
</dbReference>
<evidence type="ECO:0000313" key="3">
    <source>
        <dbReference type="Proteomes" id="UP000744769"/>
    </source>
</evidence>
<keyword evidence="3" id="KW-1185">Reference proteome</keyword>
<protein>
    <submittedName>
        <fullName evidence="2">Cyclase</fullName>
    </submittedName>
</protein>
<name>A0A967B281_9MICO</name>
<evidence type="ECO:0000259" key="1">
    <source>
        <dbReference type="Pfam" id="PF03364"/>
    </source>
</evidence>
<organism evidence="2 3">
    <name type="scientific">Metallococcus carri</name>
    <dbReference type="NCBI Taxonomy" id="1656884"/>
    <lineage>
        <taxon>Bacteria</taxon>
        <taxon>Bacillati</taxon>
        <taxon>Actinomycetota</taxon>
        <taxon>Actinomycetes</taxon>
        <taxon>Micrococcales</taxon>
        <taxon>Dermacoccaceae</taxon>
        <taxon>Metallococcus</taxon>
    </lineage>
</organism>
<dbReference type="AlphaFoldDB" id="A0A967B281"/>
<feature type="domain" description="Coenzyme Q-binding protein COQ10 START" evidence="1">
    <location>
        <begin position="11"/>
        <end position="140"/>
    </location>
</feature>
<proteinExistence type="predicted"/>
<dbReference type="Gene3D" id="3.30.530.20">
    <property type="match status" value="1"/>
</dbReference>
<sequence>MPDSTQSTVTINAAPATVLTIIADFPTYPQWSDHVRRATVLREDGLGWPREVEFVLDAGVVRDTYTLGYDWEVAQDGTGEVRWHLVRSNLLKGIDGSYQLRGDRTTTVTYQLTVDIAMPVIAMLRRKAERTIIDTALEGLKKRAEA</sequence>
<reference evidence="2" key="1">
    <citation type="submission" date="2020-03" db="EMBL/GenBank/DDBJ databases">
        <title>Draft sequencing of Calidifontibacter sp. DB0510.</title>
        <authorList>
            <person name="Kim D.-U."/>
        </authorList>
    </citation>
    <scope>NUCLEOTIDE SEQUENCE</scope>
    <source>
        <strain evidence="2">DB0510</strain>
    </source>
</reference>
<dbReference type="PANTHER" id="PTHR39683">
    <property type="entry name" value="CONSERVED PROTEIN TB16.3"/>
    <property type="match status" value="1"/>
</dbReference>
<accession>A0A967B281</accession>
<dbReference type="RefSeq" id="WP_166196255.1">
    <property type="nucleotide sequence ID" value="NZ_JAAOIV010000006.1"/>
</dbReference>
<evidence type="ECO:0000313" key="2">
    <source>
        <dbReference type="EMBL" id="NHN55945.1"/>
    </source>
</evidence>
<dbReference type="InterPro" id="IPR023393">
    <property type="entry name" value="START-like_dom_sf"/>
</dbReference>
<dbReference type="Pfam" id="PF03364">
    <property type="entry name" value="Polyketide_cyc"/>
    <property type="match status" value="1"/>
</dbReference>
<dbReference type="InterPro" id="IPR005031">
    <property type="entry name" value="COQ10_START"/>
</dbReference>
<dbReference type="Proteomes" id="UP000744769">
    <property type="component" value="Unassembled WGS sequence"/>
</dbReference>
<comment type="caution">
    <text evidence="2">The sequence shown here is derived from an EMBL/GenBank/DDBJ whole genome shotgun (WGS) entry which is preliminary data.</text>
</comment>